<dbReference type="AlphaFoldDB" id="A0A6A5VYI9"/>
<name>A0A6A5VYI9_9PLEO</name>
<accession>A0A6A5VYI9</accession>
<dbReference type="OrthoDB" id="3798794at2759"/>
<evidence type="ECO:0000313" key="1">
    <source>
        <dbReference type="EMBL" id="KAF1979966.1"/>
    </source>
</evidence>
<evidence type="ECO:0000313" key="2">
    <source>
        <dbReference type="Proteomes" id="UP000800036"/>
    </source>
</evidence>
<proteinExistence type="predicted"/>
<sequence>MSTSQTFQHHQVLHVRDAADQAKFFEIVKGDAGLVKFQQVRKLVLYLDAKQFLLSDDDKLVMALNRLHSIINGASATNPHKLDTIVLIAHGDFLFARFSYSLVSPTQNDAPFARFNDLLRNTLTPAEKKDLAFKVSSREKPIAPALLGPRGIKNVVFDTTPAAPGSLERANSKAPSAKCWNTRFPGFRRVLVLSRYFHITRTTASRPRFLIGRASSCQRHTREAQALIRMPRMHRFRIRMRSMRMMD</sequence>
<organism evidence="1 2">
    <name type="scientific">Bimuria novae-zelandiae CBS 107.79</name>
    <dbReference type="NCBI Taxonomy" id="1447943"/>
    <lineage>
        <taxon>Eukaryota</taxon>
        <taxon>Fungi</taxon>
        <taxon>Dikarya</taxon>
        <taxon>Ascomycota</taxon>
        <taxon>Pezizomycotina</taxon>
        <taxon>Dothideomycetes</taxon>
        <taxon>Pleosporomycetidae</taxon>
        <taxon>Pleosporales</taxon>
        <taxon>Massarineae</taxon>
        <taxon>Didymosphaeriaceae</taxon>
        <taxon>Bimuria</taxon>
    </lineage>
</organism>
<reference evidence="1" key="1">
    <citation type="journal article" date="2020" name="Stud. Mycol.">
        <title>101 Dothideomycetes genomes: a test case for predicting lifestyles and emergence of pathogens.</title>
        <authorList>
            <person name="Haridas S."/>
            <person name="Albert R."/>
            <person name="Binder M."/>
            <person name="Bloem J."/>
            <person name="Labutti K."/>
            <person name="Salamov A."/>
            <person name="Andreopoulos B."/>
            <person name="Baker S."/>
            <person name="Barry K."/>
            <person name="Bills G."/>
            <person name="Bluhm B."/>
            <person name="Cannon C."/>
            <person name="Castanera R."/>
            <person name="Culley D."/>
            <person name="Daum C."/>
            <person name="Ezra D."/>
            <person name="Gonzalez J."/>
            <person name="Henrissat B."/>
            <person name="Kuo A."/>
            <person name="Liang C."/>
            <person name="Lipzen A."/>
            <person name="Lutzoni F."/>
            <person name="Magnuson J."/>
            <person name="Mondo S."/>
            <person name="Nolan M."/>
            <person name="Ohm R."/>
            <person name="Pangilinan J."/>
            <person name="Park H.-J."/>
            <person name="Ramirez L."/>
            <person name="Alfaro M."/>
            <person name="Sun H."/>
            <person name="Tritt A."/>
            <person name="Yoshinaga Y."/>
            <person name="Zwiers L.-H."/>
            <person name="Turgeon B."/>
            <person name="Goodwin S."/>
            <person name="Spatafora J."/>
            <person name="Crous P."/>
            <person name="Grigoriev I."/>
        </authorList>
    </citation>
    <scope>NUCLEOTIDE SEQUENCE</scope>
    <source>
        <strain evidence="1">CBS 107.79</strain>
    </source>
</reference>
<keyword evidence="2" id="KW-1185">Reference proteome</keyword>
<dbReference type="Proteomes" id="UP000800036">
    <property type="component" value="Unassembled WGS sequence"/>
</dbReference>
<dbReference type="EMBL" id="ML976657">
    <property type="protein sequence ID" value="KAF1979966.1"/>
    <property type="molecule type" value="Genomic_DNA"/>
</dbReference>
<gene>
    <name evidence="1" type="ORF">BU23DRAFT_549134</name>
</gene>
<protein>
    <submittedName>
        <fullName evidence="1">Uncharacterized protein</fullName>
    </submittedName>
</protein>